<keyword evidence="3" id="KW-1185">Reference proteome</keyword>
<dbReference type="Proteomes" id="UP000306791">
    <property type="component" value="Unassembled WGS sequence"/>
</dbReference>
<dbReference type="EMBL" id="VANI01000010">
    <property type="protein sequence ID" value="TLM77299.1"/>
    <property type="molecule type" value="Genomic_DNA"/>
</dbReference>
<comment type="caution">
    <text evidence="2">The sequence shown here is derived from an EMBL/GenBank/DDBJ whole genome shotgun (WGS) entry which is preliminary data.</text>
</comment>
<evidence type="ECO:0000256" key="1">
    <source>
        <dbReference type="SAM" id="MobiDB-lite"/>
    </source>
</evidence>
<gene>
    <name evidence="2" type="ORF">FDY93_10235</name>
</gene>
<name>A0ABY2ULG6_9GAMM</name>
<evidence type="ECO:0000313" key="3">
    <source>
        <dbReference type="Proteomes" id="UP000306791"/>
    </source>
</evidence>
<dbReference type="Gene3D" id="3.30.160.670">
    <property type="match status" value="1"/>
</dbReference>
<feature type="region of interest" description="Disordered" evidence="1">
    <location>
        <begin position="37"/>
        <end position="60"/>
    </location>
</feature>
<proteinExistence type="predicted"/>
<sequence length="249" mass="27082">MASRKMTGCCGARKLSFTRRWKKVSNKSRSLSVIRHPRFRDPSGSSLRASTHRKGERMRNSNTGLTATSLLAGVVLSLGLAGCGTPTQIDRIESRSAPVSFQTYAWGTEALSAESGAPAQLVELDSELRQVVGALMQSRGYRQVQGTDNAQMVVDYQISIVEEEFASEDNNTSWDAQFDSNAQRGVVELPDRSGAPRVTLSVGIGPQHGMPIWGGSATKLIVRPEDRSERQRILNNAVGELLRDLPPAA</sequence>
<evidence type="ECO:0000313" key="2">
    <source>
        <dbReference type="EMBL" id="TLM77299.1"/>
    </source>
</evidence>
<protein>
    <submittedName>
        <fullName evidence="2">DUF4136 domain-containing protein</fullName>
    </submittedName>
</protein>
<reference evidence="2 3" key="1">
    <citation type="submission" date="2019-05" db="EMBL/GenBank/DDBJ databases">
        <title>Microbulbifer harenosus sp. nov., an alginate-degrading bacterium isolated from coastal sand.</title>
        <authorList>
            <person name="Huang H."/>
            <person name="Mo K."/>
            <person name="Bao S."/>
        </authorList>
    </citation>
    <scope>NUCLEOTIDE SEQUENCE [LARGE SCALE GENOMIC DNA]</scope>
    <source>
        <strain evidence="2 3">HB161719</strain>
    </source>
</reference>
<accession>A0ABY2ULG6</accession>
<organism evidence="2 3">
    <name type="scientific">Microbulbifer harenosus</name>
    <dbReference type="NCBI Taxonomy" id="2576840"/>
    <lineage>
        <taxon>Bacteria</taxon>
        <taxon>Pseudomonadati</taxon>
        <taxon>Pseudomonadota</taxon>
        <taxon>Gammaproteobacteria</taxon>
        <taxon>Cellvibrionales</taxon>
        <taxon>Microbulbiferaceae</taxon>
        <taxon>Microbulbifer</taxon>
    </lineage>
</organism>